<feature type="transmembrane region" description="Helical" evidence="1">
    <location>
        <begin position="82"/>
        <end position="98"/>
    </location>
</feature>
<evidence type="ECO:0000256" key="1">
    <source>
        <dbReference type="SAM" id="Phobius"/>
    </source>
</evidence>
<name>X6M3M8_RETFI</name>
<protein>
    <submittedName>
        <fullName evidence="2">Uncharacterized protein</fullName>
    </submittedName>
</protein>
<gene>
    <name evidence="2" type="ORF">RFI_28807</name>
</gene>
<organism evidence="2 3">
    <name type="scientific">Reticulomyxa filosa</name>
    <dbReference type="NCBI Taxonomy" id="46433"/>
    <lineage>
        <taxon>Eukaryota</taxon>
        <taxon>Sar</taxon>
        <taxon>Rhizaria</taxon>
        <taxon>Retaria</taxon>
        <taxon>Foraminifera</taxon>
        <taxon>Monothalamids</taxon>
        <taxon>Reticulomyxidae</taxon>
        <taxon>Reticulomyxa</taxon>
    </lineage>
</organism>
<accession>X6M3M8</accession>
<keyword evidence="3" id="KW-1185">Reference proteome</keyword>
<dbReference type="AlphaFoldDB" id="X6M3M8"/>
<dbReference type="EMBL" id="ASPP01024877">
    <property type="protein sequence ID" value="ETO08578.1"/>
    <property type="molecule type" value="Genomic_DNA"/>
</dbReference>
<keyword evidence="1" id="KW-0812">Transmembrane</keyword>
<evidence type="ECO:0000313" key="2">
    <source>
        <dbReference type="EMBL" id="ETO08578.1"/>
    </source>
</evidence>
<comment type="caution">
    <text evidence="2">The sequence shown here is derived from an EMBL/GenBank/DDBJ whole genome shotgun (WGS) entry which is preliminary data.</text>
</comment>
<evidence type="ECO:0000313" key="3">
    <source>
        <dbReference type="Proteomes" id="UP000023152"/>
    </source>
</evidence>
<proteinExistence type="predicted"/>
<dbReference type="Proteomes" id="UP000023152">
    <property type="component" value="Unassembled WGS sequence"/>
</dbReference>
<keyword evidence="1" id="KW-1133">Transmembrane helix</keyword>
<sequence length="103" mass="12505">MVIHCADWQKYGCGAMVKRRDIEVHNIAFETGHLRLQVAYLQKSHKEVISSLHLKHKREKQILTDQCEQDRQATENLWKRKFALSFFFFFFFAPFLFYEEKLY</sequence>
<keyword evidence="1" id="KW-0472">Membrane</keyword>
<reference evidence="2 3" key="1">
    <citation type="journal article" date="2013" name="Curr. Biol.">
        <title>The Genome of the Foraminiferan Reticulomyxa filosa.</title>
        <authorList>
            <person name="Glockner G."/>
            <person name="Hulsmann N."/>
            <person name="Schleicher M."/>
            <person name="Noegel A.A."/>
            <person name="Eichinger L."/>
            <person name="Gallinger C."/>
            <person name="Pawlowski J."/>
            <person name="Sierra R."/>
            <person name="Euteneuer U."/>
            <person name="Pillet L."/>
            <person name="Moustafa A."/>
            <person name="Platzer M."/>
            <person name="Groth M."/>
            <person name="Szafranski K."/>
            <person name="Schliwa M."/>
        </authorList>
    </citation>
    <scope>NUCLEOTIDE SEQUENCE [LARGE SCALE GENOMIC DNA]</scope>
</reference>